<dbReference type="EMBL" id="RDQH01000051">
    <property type="protein sequence ID" value="RXI10029.1"/>
    <property type="molecule type" value="Genomic_DNA"/>
</dbReference>
<dbReference type="InterPro" id="IPR058980">
    <property type="entry name" value="Glyco_transf_N"/>
</dbReference>
<comment type="caution">
    <text evidence="4">The sequence shown here is derived from an EMBL/GenBank/DDBJ whole genome shotgun (WGS) entry which is preliminary data.</text>
</comment>
<feature type="domain" description="FBD" evidence="2">
    <location>
        <begin position="510"/>
        <end position="552"/>
    </location>
</feature>
<evidence type="ECO:0000259" key="2">
    <source>
        <dbReference type="Pfam" id="PF08387"/>
    </source>
</evidence>
<dbReference type="Gene3D" id="3.40.50.2000">
    <property type="entry name" value="Glycogen Phosphorylase B"/>
    <property type="match status" value="1"/>
</dbReference>
<feature type="domain" description="Glycosyltransferase N-terminal" evidence="3">
    <location>
        <begin position="213"/>
        <end position="257"/>
    </location>
</feature>
<gene>
    <name evidence="4" type="ORF">DVH24_023835</name>
</gene>
<evidence type="ECO:0000313" key="5">
    <source>
        <dbReference type="Proteomes" id="UP000290289"/>
    </source>
</evidence>
<dbReference type="GO" id="GO:0080043">
    <property type="term" value="F:quercetin 3-O-glucosyltransferase activity"/>
    <property type="evidence" value="ECO:0007669"/>
    <property type="project" value="TreeGrafter"/>
</dbReference>
<proteinExistence type="inferred from homology"/>
<reference evidence="4 5" key="1">
    <citation type="submission" date="2018-10" db="EMBL/GenBank/DDBJ databases">
        <title>A high-quality apple genome assembly.</title>
        <authorList>
            <person name="Hu J."/>
        </authorList>
    </citation>
    <scope>NUCLEOTIDE SEQUENCE [LARGE SCALE GENOMIC DNA]</scope>
    <source>
        <strain evidence="5">cv. HFTH1</strain>
        <tissue evidence="4">Young leaf</tissue>
    </source>
</reference>
<evidence type="ECO:0000313" key="4">
    <source>
        <dbReference type="EMBL" id="RXI10029.1"/>
    </source>
</evidence>
<dbReference type="Proteomes" id="UP000290289">
    <property type="component" value="Unassembled WGS sequence"/>
</dbReference>
<accession>A0A498KPL3</accession>
<organism evidence="4 5">
    <name type="scientific">Malus domestica</name>
    <name type="common">Apple</name>
    <name type="synonym">Pyrus malus</name>
    <dbReference type="NCBI Taxonomy" id="3750"/>
    <lineage>
        <taxon>Eukaryota</taxon>
        <taxon>Viridiplantae</taxon>
        <taxon>Streptophyta</taxon>
        <taxon>Embryophyta</taxon>
        <taxon>Tracheophyta</taxon>
        <taxon>Spermatophyta</taxon>
        <taxon>Magnoliopsida</taxon>
        <taxon>eudicotyledons</taxon>
        <taxon>Gunneridae</taxon>
        <taxon>Pentapetalae</taxon>
        <taxon>rosids</taxon>
        <taxon>fabids</taxon>
        <taxon>Rosales</taxon>
        <taxon>Rosaceae</taxon>
        <taxon>Amygdaloideae</taxon>
        <taxon>Maleae</taxon>
        <taxon>Malus</taxon>
    </lineage>
</organism>
<evidence type="ECO:0000256" key="1">
    <source>
        <dbReference type="ARBA" id="ARBA00009995"/>
    </source>
</evidence>
<dbReference type="Pfam" id="PF26168">
    <property type="entry name" value="Glyco_transf_N"/>
    <property type="match status" value="1"/>
</dbReference>
<comment type="similarity">
    <text evidence="1">Belongs to the UDP-glycosyltransferase family.</text>
</comment>
<dbReference type="GO" id="GO:0080044">
    <property type="term" value="F:quercetin 7-O-glucosyltransferase activity"/>
    <property type="evidence" value="ECO:0007669"/>
    <property type="project" value="TreeGrafter"/>
</dbReference>
<sequence>MGTYGWIFIRIKCVCREDGISFKDKLFYIFRVLEDLFIAVKKRLDLKVLDYEKIVSETLQHIRVNLSFISREDGISSAEKPFHICRVLENLFIDGDLLNKKREVVLKVKSNTLKRNTSADYGELELNFEVNHSNRALELLQALSNVKSLSLSGGTKGISVPIEDYCTRRKDRPLNAWCLAFKKSRFGGSKVSGKYEREMMSSVEQTTKKGHAVFVPYPAQGHVNPMMQLAKFLHSRGFHITFVNTEFNHNRLIRSKGPDSVKGLPDFVFETIPDGLPPSDKDGTQDIPALCDSIKKTCFGPFKELVAKIISSSQVPQVTCIVADGVMTFGCKAARELGIPEVVLWTASACGFMGYLQYNELVKRGMIPFKDGISSAEKPFHICRVLEILFIEGDLLNKKREVVLKYKIAAELEVLDHAKICIRNTSADYGELELNFEVNHSNRALELLQALSNVKSLSLSGGTKGAVSYSHGTLDNVEEIALRIRPVEKFREISKDFRAHRGLLYKTPEGSTPKCLVLGLQEIEIWGFEGALYELTVVEFLLAHAQVLRKITVHVQ</sequence>
<protein>
    <submittedName>
        <fullName evidence="4">Uncharacterized protein</fullName>
    </submittedName>
</protein>
<dbReference type="Pfam" id="PF08387">
    <property type="entry name" value="FBD"/>
    <property type="match status" value="1"/>
</dbReference>
<evidence type="ECO:0000259" key="3">
    <source>
        <dbReference type="Pfam" id="PF26168"/>
    </source>
</evidence>
<name>A0A498KPL3_MALDO</name>
<dbReference type="PANTHER" id="PTHR11926:SF1365">
    <property type="entry name" value="GLYCOSYLTRANSFERASE"/>
    <property type="match status" value="1"/>
</dbReference>
<dbReference type="PANTHER" id="PTHR11926">
    <property type="entry name" value="GLUCOSYL/GLUCURONOSYL TRANSFERASES"/>
    <property type="match status" value="1"/>
</dbReference>
<dbReference type="AlphaFoldDB" id="A0A498KPL3"/>
<dbReference type="InterPro" id="IPR006566">
    <property type="entry name" value="FBD"/>
</dbReference>
<keyword evidence="5" id="KW-1185">Reference proteome</keyword>
<dbReference type="SUPFAM" id="SSF53756">
    <property type="entry name" value="UDP-Glycosyltransferase/glycogen phosphorylase"/>
    <property type="match status" value="1"/>
</dbReference>